<evidence type="ECO:0000259" key="1">
    <source>
        <dbReference type="Pfam" id="PF13456"/>
    </source>
</evidence>
<dbReference type="InterPro" id="IPR044730">
    <property type="entry name" value="RNase_H-like_dom_plant"/>
</dbReference>
<dbReference type="InterPro" id="IPR002156">
    <property type="entry name" value="RNaseH_domain"/>
</dbReference>
<name>A0A6J0NTN4_RAPSA</name>
<dbReference type="Pfam" id="PF13456">
    <property type="entry name" value="RVT_3"/>
    <property type="match status" value="1"/>
</dbReference>
<dbReference type="PANTHER" id="PTHR47074">
    <property type="entry name" value="BNAC02G40300D PROTEIN"/>
    <property type="match status" value="1"/>
</dbReference>
<feature type="domain" description="RNase H type-1" evidence="1">
    <location>
        <begin position="75"/>
        <end position="190"/>
    </location>
</feature>
<dbReference type="GeneID" id="108858355"/>
<dbReference type="PANTHER" id="PTHR47074:SF11">
    <property type="entry name" value="REVERSE TRANSCRIPTASE-LIKE PROTEIN"/>
    <property type="match status" value="1"/>
</dbReference>
<dbReference type="RefSeq" id="XP_018487800.1">
    <property type="nucleotide sequence ID" value="XM_018632298.1"/>
</dbReference>
<accession>A0A6J0NTN4</accession>
<evidence type="ECO:0000313" key="3">
    <source>
        <dbReference type="RefSeq" id="XP_018487800.1"/>
    </source>
</evidence>
<protein>
    <submittedName>
        <fullName evidence="3">Uncharacterized protein LOC108858355</fullName>
    </submittedName>
</protein>
<reference evidence="2" key="1">
    <citation type="journal article" date="2019" name="Database">
        <title>The radish genome database (RadishGD): an integrated information resource for radish genomics.</title>
        <authorList>
            <person name="Yu H.J."/>
            <person name="Baek S."/>
            <person name="Lee Y.J."/>
            <person name="Cho A."/>
            <person name="Mun J.H."/>
        </authorList>
    </citation>
    <scope>NUCLEOTIDE SEQUENCE [LARGE SCALE GENOMIC DNA]</scope>
    <source>
        <strain evidence="2">cv. WK10039</strain>
    </source>
</reference>
<proteinExistence type="predicted"/>
<sequence length="222" mass="24822">METENVSKDPPLHLESIIRISAATSVEKALEEAEIWNTVNESHNATAPPVTAPPSLSAVAWNKPDVGIVKCNIGSSWVANGSISGSSWITRDHQGQSLHHSRRAYPFSPTKRRADLLSLLWAVESMVNMKQRNVLFESSSIELRETLLYPDRFPEVHDLLDTLAGLLPRLGTWSLCYIWRSRNNVATSIAVTIIRDHRTQSYVAQGAPFWLREMVHQESLGA</sequence>
<reference evidence="3" key="2">
    <citation type="submission" date="2025-08" db="UniProtKB">
        <authorList>
            <consortium name="RefSeq"/>
        </authorList>
    </citation>
    <scope>IDENTIFICATION</scope>
    <source>
        <tissue evidence="3">Leaf</tissue>
    </source>
</reference>
<dbReference type="AlphaFoldDB" id="A0A6J0NTN4"/>
<dbReference type="Proteomes" id="UP000504610">
    <property type="component" value="Chromosome 5"/>
</dbReference>
<keyword evidence="2" id="KW-1185">Reference proteome</keyword>
<dbReference type="CDD" id="cd06222">
    <property type="entry name" value="RNase_H_like"/>
    <property type="match status" value="1"/>
</dbReference>
<gene>
    <name evidence="3" type="primary">LOC108858355</name>
</gene>
<dbReference type="KEGG" id="rsz:108858355"/>
<evidence type="ECO:0000313" key="2">
    <source>
        <dbReference type="Proteomes" id="UP000504610"/>
    </source>
</evidence>
<dbReference type="InterPro" id="IPR052929">
    <property type="entry name" value="RNase_H-like_EbsB-rel"/>
</dbReference>
<dbReference type="GO" id="GO:0003676">
    <property type="term" value="F:nucleic acid binding"/>
    <property type="evidence" value="ECO:0007669"/>
    <property type="project" value="InterPro"/>
</dbReference>
<organism evidence="2 3">
    <name type="scientific">Raphanus sativus</name>
    <name type="common">Radish</name>
    <name type="synonym">Raphanus raphanistrum var. sativus</name>
    <dbReference type="NCBI Taxonomy" id="3726"/>
    <lineage>
        <taxon>Eukaryota</taxon>
        <taxon>Viridiplantae</taxon>
        <taxon>Streptophyta</taxon>
        <taxon>Embryophyta</taxon>
        <taxon>Tracheophyta</taxon>
        <taxon>Spermatophyta</taxon>
        <taxon>Magnoliopsida</taxon>
        <taxon>eudicotyledons</taxon>
        <taxon>Gunneridae</taxon>
        <taxon>Pentapetalae</taxon>
        <taxon>rosids</taxon>
        <taxon>malvids</taxon>
        <taxon>Brassicales</taxon>
        <taxon>Brassicaceae</taxon>
        <taxon>Brassiceae</taxon>
        <taxon>Raphanus</taxon>
    </lineage>
</organism>
<dbReference type="GO" id="GO:0004523">
    <property type="term" value="F:RNA-DNA hybrid ribonuclease activity"/>
    <property type="evidence" value="ECO:0007669"/>
    <property type="project" value="InterPro"/>
</dbReference>
<dbReference type="OrthoDB" id="1108032at2759"/>